<gene>
    <name evidence="3" type="primary">estB</name>
    <name evidence="3" type="ORF">HRbin17_01057</name>
</gene>
<dbReference type="PANTHER" id="PTHR43283">
    <property type="entry name" value="BETA-LACTAMASE-RELATED"/>
    <property type="match status" value="1"/>
</dbReference>
<protein>
    <submittedName>
        <fullName evidence="3">Esterase EstB</fullName>
        <ecNumber evidence="3">3.1.1.-</ecNumber>
    </submittedName>
</protein>
<reference evidence="4" key="1">
    <citation type="submission" date="2017-09" db="EMBL/GenBank/DDBJ databases">
        <title>Metaegenomics of thermophilic ammonia-oxidizing enrichment culture.</title>
        <authorList>
            <person name="Kato S."/>
            <person name="Suzuki K."/>
        </authorList>
    </citation>
    <scope>NUCLEOTIDE SEQUENCE [LARGE SCALE GENOMIC DNA]</scope>
</reference>
<proteinExistence type="predicted"/>
<dbReference type="AlphaFoldDB" id="A0A2H5XBK7"/>
<evidence type="ECO:0000313" key="3">
    <source>
        <dbReference type="EMBL" id="GBC98544.1"/>
    </source>
</evidence>
<dbReference type="Gene3D" id="3.40.710.10">
    <property type="entry name" value="DD-peptidase/beta-lactamase superfamily"/>
    <property type="match status" value="1"/>
</dbReference>
<dbReference type="GO" id="GO:0016787">
    <property type="term" value="F:hydrolase activity"/>
    <property type="evidence" value="ECO:0007669"/>
    <property type="project" value="UniProtKB-KW"/>
</dbReference>
<dbReference type="EMBL" id="BEHT01000012">
    <property type="protein sequence ID" value="GBC98544.1"/>
    <property type="molecule type" value="Genomic_DNA"/>
</dbReference>
<feature type="domain" description="Beta-lactamase-related" evidence="2">
    <location>
        <begin position="16"/>
        <end position="349"/>
    </location>
</feature>
<dbReference type="SUPFAM" id="SSF56601">
    <property type="entry name" value="beta-lactamase/transpeptidase-like"/>
    <property type="match status" value="1"/>
</dbReference>
<sequence>MHSLRRWTTRLQRPLKETLQRAVAEGQTPGAVLCIGTAEKVLWLYACGYRREVPTKQLMRPDTIFDLASLTKVVATAPAICWLWQQGQVDLHAPVRRYVPEFSGGHKNRVTVLHLLTHTSGLPAFKNYLQMGMRGDTILADICRTRLQALPGTQFCYSDLGFILLGEIVRRVSGRDLNAFCRHHLFAPLGMRQTRFNPPKSWHARCAATTWRDGVMLQGVVHDPNAYALGGVAGHAGLFSVATDLARYCQMLLREGELDGVRVFEPEVVRAMRTDHCPVNGVQRGLGFDIHSPYSPQMKGDKLPVSVFGHTGYTGTSLAVDPVAGIFFVLLTNRVHPDDTRNIAALRKAVANFIAEAVYGR</sequence>
<organism evidence="3 4">
    <name type="scientific">Candidatus Fervidibacter japonicus</name>
    <dbReference type="NCBI Taxonomy" id="2035412"/>
    <lineage>
        <taxon>Bacteria</taxon>
        <taxon>Candidatus Fervidibacterota</taxon>
        <taxon>Candidatus Fervidibacter</taxon>
    </lineage>
</organism>
<dbReference type="InterPro" id="IPR001466">
    <property type="entry name" value="Beta-lactam-related"/>
</dbReference>
<comment type="caution">
    <text evidence="3">The sequence shown here is derived from an EMBL/GenBank/DDBJ whole genome shotgun (WGS) entry which is preliminary data.</text>
</comment>
<evidence type="ECO:0000259" key="2">
    <source>
        <dbReference type="Pfam" id="PF00144"/>
    </source>
</evidence>
<evidence type="ECO:0000256" key="1">
    <source>
        <dbReference type="ARBA" id="ARBA00022801"/>
    </source>
</evidence>
<keyword evidence="1 3" id="KW-0378">Hydrolase</keyword>
<dbReference type="InterPro" id="IPR050789">
    <property type="entry name" value="Diverse_Enzym_Activities"/>
</dbReference>
<name>A0A2H5XBK7_9BACT</name>
<accession>A0A2H5XBK7</accession>
<evidence type="ECO:0000313" key="4">
    <source>
        <dbReference type="Proteomes" id="UP000236173"/>
    </source>
</evidence>
<dbReference type="PANTHER" id="PTHR43283:SF11">
    <property type="entry name" value="BETA-LACTAMASE-RELATED DOMAIN-CONTAINING PROTEIN"/>
    <property type="match status" value="1"/>
</dbReference>
<dbReference type="Pfam" id="PF00144">
    <property type="entry name" value="Beta-lactamase"/>
    <property type="match status" value="1"/>
</dbReference>
<dbReference type="InterPro" id="IPR012338">
    <property type="entry name" value="Beta-lactam/transpept-like"/>
</dbReference>
<dbReference type="Proteomes" id="UP000236173">
    <property type="component" value="Unassembled WGS sequence"/>
</dbReference>
<dbReference type="EC" id="3.1.1.-" evidence="3"/>